<dbReference type="PROSITE" id="PS50097">
    <property type="entry name" value="BTB"/>
    <property type="match status" value="1"/>
</dbReference>
<dbReference type="Gene3D" id="3.30.710.10">
    <property type="entry name" value="Potassium Channel Kv1.1, Chain A"/>
    <property type="match status" value="2"/>
</dbReference>
<feature type="compositionally biased region" description="Low complexity" evidence="1">
    <location>
        <begin position="341"/>
        <end position="360"/>
    </location>
</feature>
<feature type="region of interest" description="Disordered" evidence="1">
    <location>
        <begin position="60"/>
        <end position="81"/>
    </location>
</feature>
<evidence type="ECO:0000313" key="4">
    <source>
        <dbReference type="Proteomes" id="UP000001396"/>
    </source>
</evidence>
<evidence type="ECO:0000259" key="2">
    <source>
        <dbReference type="PROSITE" id="PS50097"/>
    </source>
</evidence>
<feature type="compositionally biased region" description="Low complexity" evidence="1">
    <location>
        <begin position="144"/>
        <end position="159"/>
    </location>
</feature>
<dbReference type="OMA" id="CIFVIAR"/>
<dbReference type="Proteomes" id="UP000001396">
    <property type="component" value="Unassembled WGS sequence"/>
</dbReference>
<dbReference type="SUPFAM" id="SSF54695">
    <property type="entry name" value="POZ domain"/>
    <property type="match status" value="1"/>
</dbReference>
<evidence type="ECO:0000313" key="3">
    <source>
        <dbReference type="EMBL" id="EFA79126.1"/>
    </source>
</evidence>
<dbReference type="Pfam" id="PF00651">
    <property type="entry name" value="BTB"/>
    <property type="match status" value="1"/>
</dbReference>
<dbReference type="STRING" id="670386.D3BHE9"/>
<dbReference type="InterPro" id="IPR011333">
    <property type="entry name" value="SKP1/BTB/POZ_sf"/>
</dbReference>
<feature type="compositionally biased region" description="Low complexity" evidence="1">
    <location>
        <begin position="253"/>
        <end position="327"/>
    </location>
</feature>
<reference evidence="3 4" key="1">
    <citation type="journal article" date="2011" name="Genome Res.">
        <title>Phylogeny-wide analysis of social amoeba genomes highlights ancient origins for complex intercellular communication.</title>
        <authorList>
            <person name="Heidel A.J."/>
            <person name="Lawal H.M."/>
            <person name="Felder M."/>
            <person name="Schilde C."/>
            <person name="Helps N.R."/>
            <person name="Tunggal B."/>
            <person name="Rivero F."/>
            <person name="John U."/>
            <person name="Schleicher M."/>
            <person name="Eichinger L."/>
            <person name="Platzer M."/>
            <person name="Noegel A.A."/>
            <person name="Schaap P."/>
            <person name="Gloeckner G."/>
        </authorList>
    </citation>
    <scope>NUCLEOTIDE SEQUENCE [LARGE SCALE GENOMIC DNA]</scope>
    <source>
        <strain evidence="4">ATCC 26659 / Pp 5 / PN500</strain>
    </source>
</reference>
<protein>
    <recommendedName>
        <fullName evidence="2">BTB domain-containing protein</fullName>
    </recommendedName>
</protein>
<keyword evidence="4" id="KW-1185">Reference proteome</keyword>
<proteinExistence type="predicted"/>
<feature type="compositionally biased region" description="Low complexity" evidence="1">
    <location>
        <begin position="175"/>
        <end position="219"/>
    </location>
</feature>
<dbReference type="InParanoid" id="D3BHE9"/>
<feature type="region of interest" description="Disordered" evidence="1">
    <location>
        <begin position="769"/>
        <end position="802"/>
    </location>
</feature>
<dbReference type="PANTHER" id="PTHR24410:SF23">
    <property type="entry name" value="BTB DOMAIN-CONTAINING PROTEIN-RELATED"/>
    <property type="match status" value="1"/>
</dbReference>
<dbReference type="InterPro" id="IPR051481">
    <property type="entry name" value="BTB-POZ/Galectin-3-binding"/>
</dbReference>
<feature type="region of interest" description="Disordered" evidence="1">
    <location>
        <begin position="253"/>
        <end position="360"/>
    </location>
</feature>
<dbReference type="SMART" id="SM00875">
    <property type="entry name" value="BACK"/>
    <property type="match status" value="1"/>
</dbReference>
<name>D3BHE9_HETP5</name>
<accession>D3BHE9</accession>
<dbReference type="RefSeq" id="XP_020431248.1">
    <property type="nucleotide sequence ID" value="XM_020578784.1"/>
</dbReference>
<organism evidence="3 4">
    <name type="scientific">Heterostelium pallidum (strain ATCC 26659 / Pp 5 / PN500)</name>
    <name type="common">Cellular slime mold</name>
    <name type="synonym">Polysphondylium pallidum</name>
    <dbReference type="NCBI Taxonomy" id="670386"/>
    <lineage>
        <taxon>Eukaryota</taxon>
        <taxon>Amoebozoa</taxon>
        <taxon>Evosea</taxon>
        <taxon>Eumycetozoa</taxon>
        <taxon>Dictyostelia</taxon>
        <taxon>Acytosteliales</taxon>
        <taxon>Acytosteliaceae</taxon>
        <taxon>Heterostelium</taxon>
    </lineage>
</organism>
<dbReference type="Gene3D" id="1.25.40.420">
    <property type="match status" value="1"/>
</dbReference>
<dbReference type="AlphaFoldDB" id="D3BHE9"/>
<sequence length="802" mass="89384">MFNAGFQQYLNTGLYSDLTLIVNHTKEYQLHRIIVGYNSEYFSNILQAINQHGTEIFNQPASPALSSSSSSSSSSLNNSPNVVSGSPTLSLIRTLPTSSPTVLASHSNSPFLILSPLTPGSVYSEHSNANGKFRLGSNRLKQQNNNNNNNNNNSNNNANINININPLSLSSPNISNTNSNVSASSSWVKSSPAQIQQQHQQQQLLNQPNQQTSQPSQLSHSIQNINSQIHHGLQPPRRTTSFSRSISMLLSSVSSKSKLSPPNTSSSSLINNPSTSTSPSSSFINSQTNNSTNNISLSSSTSNLTPSKSQPNLLININENNNNNNSNKPLPPTPVLPAHLSSSSSSSSSSGRKDSNSSPSFVVSLSQIKQQFNNHQPKPNISWNTSRNCLTIEIEINDPDNTFDSIITYMYRGKLDISEKNCINILYFANHFLIHSLKKMVSDYIVEHITSMNVLEWLNKSIEFNLTELIPRCIFVIARNFSQILEEHKNRINQNITSGENGKLKIQLPKQPFCNLPFDLFLQILDHPSLSVFTEFSVYLAICGYIDANRGHLEIKQIEQLFMKVRFPFLTYNEYLQVIRNPLVPQELLTDGLMIRLGNFECPGSEQLKKRLSEPRFMKRKTPGRIFEYLYDYDNRGVLYFLGSYGLPDWINPALYPSADNPRVKTGHNSTSHNFLSLSGIEFYGELIIQQHQPITTITTSILSSNNNNNSNTTSNQSSNSSLTTTSSSSSQASTQPTITPSQLTFQQQQQQQFQQLVTLLQQQQQTNQQQQNNITNTSTTTTTTTNINRNQIQSNNINTTT</sequence>
<gene>
    <name evidence="3" type="ORF">PPL_07951</name>
</gene>
<dbReference type="InterPro" id="IPR011705">
    <property type="entry name" value="BACK"/>
</dbReference>
<evidence type="ECO:0000256" key="1">
    <source>
        <dbReference type="SAM" id="MobiDB-lite"/>
    </source>
</evidence>
<feature type="region of interest" description="Disordered" evidence="1">
    <location>
        <begin position="175"/>
        <end position="220"/>
    </location>
</feature>
<feature type="domain" description="BTB" evidence="2">
    <location>
        <begin position="16"/>
        <end position="47"/>
    </location>
</feature>
<dbReference type="SMART" id="SM00225">
    <property type="entry name" value="BTB"/>
    <property type="match status" value="1"/>
</dbReference>
<feature type="region of interest" description="Disordered" evidence="1">
    <location>
        <begin position="708"/>
        <end position="744"/>
    </location>
</feature>
<dbReference type="GeneID" id="31363431"/>
<dbReference type="PANTHER" id="PTHR24410">
    <property type="entry name" value="HL07962P-RELATED"/>
    <property type="match status" value="1"/>
</dbReference>
<dbReference type="EMBL" id="ADBJ01000036">
    <property type="protein sequence ID" value="EFA79126.1"/>
    <property type="molecule type" value="Genomic_DNA"/>
</dbReference>
<feature type="region of interest" description="Disordered" evidence="1">
    <location>
        <begin position="139"/>
        <end position="159"/>
    </location>
</feature>
<comment type="caution">
    <text evidence="3">The sequence shown here is derived from an EMBL/GenBank/DDBJ whole genome shotgun (WGS) entry which is preliminary data.</text>
</comment>
<dbReference type="Pfam" id="PF07707">
    <property type="entry name" value="BACK"/>
    <property type="match status" value="1"/>
</dbReference>
<dbReference type="InterPro" id="IPR000210">
    <property type="entry name" value="BTB/POZ_dom"/>
</dbReference>